<comment type="caution">
    <text evidence="2">The sequence shown here is derived from an EMBL/GenBank/DDBJ whole genome shotgun (WGS) entry which is preliminary data.</text>
</comment>
<evidence type="ECO:0000313" key="3">
    <source>
        <dbReference type="EMBL" id="RLE53515.1"/>
    </source>
</evidence>
<feature type="domain" description="NurA" evidence="1">
    <location>
        <begin position="68"/>
        <end position="324"/>
    </location>
</feature>
<accession>A0A497EPV5</accession>
<dbReference type="EMBL" id="QMQX01000008">
    <property type="protein sequence ID" value="RLE53515.1"/>
    <property type="molecule type" value="Genomic_DNA"/>
</dbReference>
<dbReference type="AlphaFoldDB" id="A0A497EPV5"/>
<dbReference type="SMART" id="SM00933">
    <property type="entry name" value="NurA"/>
    <property type="match status" value="1"/>
</dbReference>
<sequence length="368" mass="41451">MAEEQMPEAEVEELSILASPPALVSVLRKTREKARDELAPKIEEAAKLARVLRSKLEVREVGGLEAKFKTVAVDSTYTIPHLELIGGKLAVIVTGYVVAPREAAILPHYPIADVVFSDKEVGFENLVSRKSKEMELKIAIGLLKMKREGKADFDLLALDGRILPPPHPYFTVHNVAKKFIKLAKETKTTVIGVVKRAHTRYLSTLAGREMPVNDKVVMSWILGPGEYVSLGKLFNIIPNYVKYLVENKEEKRYVKTLEKHPELGEVEVFFYKSKMPTLYRQATKVELLNYGELSVDELMAYLINSTSPNGVPFFIDQVDEYVRFEARALGIIQQIIEAELAKLRGVEGFVFSGYTNPQKAYLFRPPEV</sequence>
<organism evidence="2 5">
    <name type="scientific">Thermoproteota archaeon</name>
    <dbReference type="NCBI Taxonomy" id="2056631"/>
    <lineage>
        <taxon>Archaea</taxon>
        <taxon>Thermoproteota</taxon>
    </lineage>
</organism>
<dbReference type="Proteomes" id="UP000278475">
    <property type="component" value="Unassembled WGS sequence"/>
</dbReference>
<dbReference type="Pfam" id="PF09376">
    <property type="entry name" value="NurA"/>
    <property type="match status" value="1"/>
</dbReference>
<proteinExistence type="predicted"/>
<name>A0A497EPV5_9CREN</name>
<evidence type="ECO:0000313" key="4">
    <source>
        <dbReference type="Proteomes" id="UP000272051"/>
    </source>
</evidence>
<dbReference type="Proteomes" id="UP000272051">
    <property type="component" value="Unassembled WGS sequence"/>
</dbReference>
<evidence type="ECO:0000313" key="2">
    <source>
        <dbReference type="EMBL" id="RLE49414.1"/>
    </source>
</evidence>
<reference evidence="4 5" key="1">
    <citation type="submission" date="2018-06" db="EMBL/GenBank/DDBJ databases">
        <title>Extensive metabolic versatility and redundancy in microbially diverse, dynamic hydrothermal sediments.</title>
        <authorList>
            <person name="Dombrowski N."/>
            <person name="Teske A."/>
            <person name="Baker B.J."/>
        </authorList>
    </citation>
    <scope>NUCLEOTIDE SEQUENCE [LARGE SCALE GENOMIC DNA]</scope>
    <source>
        <strain evidence="3">B34_G17</strain>
        <strain evidence="2">B66_G16</strain>
    </source>
</reference>
<evidence type="ECO:0000259" key="1">
    <source>
        <dbReference type="SMART" id="SM00933"/>
    </source>
</evidence>
<protein>
    <recommendedName>
        <fullName evidence="1">NurA domain-containing protein</fullName>
    </recommendedName>
</protein>
<dbReference type="EMBL" id="QMQV01000036">
    <property type="protein sequence ID" value="RLE49414.1"/>
    <property type="molecule type" value="Genomic_DNA"/>
</dbReference>
<dbReference type="InterPro" id="IPR018977">
    <property type="entry name" value="NurA_domain"/>
</dbReference>
<evidence type="ECO:0000313" key="5">
    <source>
        <dbReference type="Proteomes" id="UP000278475"/>
    </source>
</evidence>
<gene>
    <name evidence="2" type="ORF">DRJ31_04960</name>
    <name evidence="3" type="ORF">DRJ33_00770</name>
</gene>